<feature type="domain" description="DUF397" evidence="1">
    <location>
        <begin position="10"/>
        <end position="33"/>
    </location>
</feature>
<organism evidence="2 3">
    <name type="scientific">Streptomyces regalis</name>
    <dbReference type="NCBI Taxonomy" id="68262"/>
    <lineage>
        <taxon>Bacteria</taxon>
        <taxon>Bacillati</taxon>
        <taxon>Actinomycetota</taxon>
        <taxon>Actinomycetes</taxon>
        <taxon>Kitasatosporales</taxon>
        <taxon>Streptomycetaceae</taxon>
        <taxon>Streptomyces</taxon>
    </lineage>
</organism>
<name>A0A0X3ULV7_9ACTN</name>
<reference evidence="3" key="1">
    <citation type="submission" date="2015-10" db="EMBL/GenBank/DDBJ databases">
        <authorList>
            <person name="Ju K.-S."/>
            <person name="Doroghazi J.R."/>
            <person name="Metcalf W.W."/>
        </authorList>
    </citation>
    <scope>NUCLEOTIDE SEQUENCE [LARGE SCALE GENOMIC DNA]</scope>
    <source>
        <strain evidence="3">NRRL 3151</strain>
    </source>
</reference>
<feature type="domain" description="DUF397" evidence="1">
    <location>
        <begin position="34"/>
        <end position="86"/>
    </location>
</feature>
<evidence type="ECO:0000313" key="2">
    <source>
        <dbReference type="EMBL" id="KUL33525.1"/>
    </source>
</evidence>
<dbReference type="Pfam" id="PF04149">
    <property type="entry name" value="DUF397"/>
    <property type="match status" value="2"/>
</dbReference>
<protein>
    <submittedName>
        <fullName evidence="2">Toxin</fullName>
    </submittedName>
</protein>
<dbReference type="AlphaFoldDB" id="A0A0X3ULV7"/>
<dbReference type="EMBL" id="LLZG01000187">
    <property type="protein sequence ID" value="KUL33525.1"/>
    <property type="molecule type" value="Genomic_DNA"/>
</dbReference>
<dbReference type="InterPro" id="IPR007278">
    <property type="entry name" value="DUF397"/>
</dbReference>
<gene>
    <name evidence="2" type="ORF">ADL12_21395</name>
</gene>
<dbReference type="Proteomes" id="UP000053923">
    <property type="component" value="Unassembled WGS sequence"/>
</dbReference>
<accession>A0A0X3ULV7</accession>
<comment type="caution">
    <text evidence="2">The sequence shown here is derived from an EMBL/GenBank/DDBJ whole genome shotgun (WGS) entry which is preliminary data.</text>
</comment>
<evidence type="ECO:0000313" key="3">
    <source>
        <dbReference type="Proteomes" id="UP000053923"/>
    </source>
</evidence>
<dbReference type="RefSeq" id="WP_062704283.1">
    <property type="nucleotide sequence ID" value="NZ_LLZG01000187.1"/>
</dbReference>
<evidence type="ECO:0000259" key="1">
    <source>
        <dbReference type="Pfam" id="PF04149"/>
    </source>
</evidence>
<sequence>METSQQLKAAAWRKSSYSGTSGGDCVECAPLGGAAWRKSSYSGTSGGECVEVVDLTPHIAVRDSKDPDAGILTLSPEAYRAFVEHVAGS</sequence>
<proteinExistence type="predicted"/>
<keyword evidence="3" id="KW-1185">Reference proteome</keyword>
<dbReference type="OrthoDB" id="4316979at2"/>